<evidence type="ECO:0000256" key="3">
    <source>
        <dbReference type="ARBA" id="ARBA00022989"/>
    </source>
</evidence>
<evidence type="ECO:0000256" key="5">
    <source>
        <dbReference type="SAM" id="Phobius"/>
    </source>
</evidence>
<keyword evidence="2 5" id="KW-0812">Transmembrane</keyword>
<dbReference type="Pfam" id="PF04191">
    <property type="entry name" value="PEMT"/>
    <property type="match status" value="1"/>
</dbReference>
<evidence type="ECO:0000256" key="2">
    <source>
        <dbReference type="ARBA" id="ARBA00022692"/>
    </source>
</evidence>
<evidence type="ECO:0000313" key="6">
    <source>
        <dbReference type="EMBL" id="KWV58793.1"/>
    </source>
</evidence>
<dbReference type="GO" id="GO:0012505">
    <property type="term" value="C:endomembrane system"/>
    <property type="evidence" value="ECO:0007669"/>
    <property type="project" value="UniProtKB-SubCell"/>
</dbReference>
<protein>
    <recommendedName>
        <fullName evidence="8">Protein-S-isoprenylcysteine O-methyltransferase Ste14</fullName>
    </recommendedName>
</protein>
<comment type="subcellular location">
    <subcellularLocation>
        <location evidence="1">Endomembrane system</location>
        <topology evidence="1">Multi-pass membrane protein</topology>
    </subcellularLocation>
</comment>
<dbReference type="AlphaFoldDB" id="A0A109K132"/>
<accession>A0A109K132</accession>
<name>A0A109K132_9BRAD</name>
<dbReference type="InterPro" id="IPR007318">
    <property type="entry name" value="Phopholipid_MeTrfase"/>
</dbReference>
<evidence type="ECO:0000313" key="7">
    <source>
        <dbReference type="Proteomes" id="UP000057737"/>
    </source>
</evidence>
<keyword evidence="3 5" id="KW-1133">Transmembrane helix</keyword>
<dbReference type="EMBL" id="LNCU01000035">
    <property type="protein sequence ID" value="KWV58793.1"/>
    <property type="molecule type" value="Genomic_DNA"/>
</dbReference>
<dbReference type="Gene3D" id="1.20.120.1630">
    <property type="match status" value="1"/>
</dbReference>
<dbReference type="RefSeq" id="WP_066503138.1">
    <property type="nucleotide sequence ID" value="NZ_LNCU01000035.1"/>
</dbReference>
<feature type="transmembrane region" description="Helical" evidence="5">
    <location>
        <begin position="7"/>
        <end position="24"/>
    </location>
</feature>
<dbReference type="PANTHER" id="PTHR12714">
    <property type="entry name" value="PROTEIN-S ISOPRENYLCYSTEINE O-METHYLTRANSFERASE"/>
    <property type="match status" value="1"/>
</dbReference>
<dbReference type="PANTHER" id="PTHR12714:SF24">
    <property type="entry name" value="SLR1182 PROTEIN"/>
    <property type="match status" value="1"/>
</dbReference>
<feature type="transmembrane region" description="Helical" evidence="5">
    <location>
        <begin position="90"/>
        <end position="115"/>
    </location>
</feature>
<organism evidence="6 7">
    <name type="scientific">Bradyrhizobium macuxiense</name>
    <dbReference type="NCBI Taxonomy" id="1755647"/>
    <lineage>
        <taxon>Bacteria</taxon>
        <taxon>Pseudomonadati</taxon>
        <taxon>Pseudomonadota</taxon>
        <taxon>Alphaproteobacteria</taxon>
        <taxon>Hyphomicrobiales</taxon>
        <taxon>Nitrobacteraceae</taxon>
        <taxon>Bradyrhizobium</taxon>
    </lineage>
</organism>
<evidence type="ECO:0000256" key="1">
    <source>
        <dbReference type="ARBA" id="ARBA00004127"/>
    </source>
</evidence>
<keyword evidence="4 5" id="KW-0472">Membrane</keyword>
<keyword evidence="7" id="KW-1185">Reference proteome</keyword>
<dbReference type="GO" id="GO:0016740">
    <property type="term" value="F:transferase activity"/>
    <property type="evidence" value="ECO:0007669"/>
    <property type="project" value="UniProtKB-ARBA"/>
</dbReference>
<evidence type="ECO:0008006" key="8">
    <source>
        <dbReference type="Google" id="ProtNLM"/>
    </source>
</evidence>
<dbReference type="OrthoDB" id="9811969at2"/>
<comment type="caution">
    <text evidence="6">The sequence shown here is derived from an EMBL/GenBank/DDBJ whole genome shotgun (WGS) entry which is preliminary data.</text>
</comment>
<dbReference type="Proteomes" id="UP000057737">
    <property type="component" value="Unassembled WGS sequence"/>
</dbReference>
<sequence length="148" mass="16578">MLKLPPPIWTLIYLLLGVALSWWLSWPTLPGLPLPLSGMALVVVAFVLPVWAFVLFRREGTEIEPTSPTNRALVTSGPYRLTRNPMYCGLVLLALGIAIWVGAAPMFIAPVAVFATANWVHIPFEEAKMRRQFGAAYDDYAARVRRWI</sequence>
<proteinExistence type="predicted"/>
<reference evidence="6 7" key="1">
    <citation type="submission" date="2015-11" db="EMBL/GenBank/DDBJ databases">
        <title>Draft Genome Sequence of the Strain BR 10303 (Bradyrhizobium sp.) isolated from nodules of Centrolobium paraense.</title>
        <authorList>
            <person name="Zelli J.E."/>
            <person name="Simoes-Araujo J.L."/>
            <person name="Barauna A.C."/>
            <person name="Silva K."/>
        </authorList>
    </citation>
    <scope>NUCLEOTIDE SEQUENCE [LARGE SCALE GENOMIC DNA]</scope>
    <source>
        <strain evidence="6 7">BR 10303</strain>
    </source>
</reference>
<gene>
    <name evidence="6" type="ORF">AS156_03345</name>
</gene>
<evidence type="ECO:0000256" key="4">
    <source>
        <dbReference type="ARBA" id="ARBA00023136"/>
    </source>
</evidence>
<feature type="transmembrane region" description="Helical" evidence="5">
    <location>
        <begin position="36"/>
        <end position="56"/>
    </location>
</feature>